<name>A0A016VTC5_9BILA</name>
<dbReference type="SMART" id="SM01048">
    <property type="entry name" value="C6"/>
    <property type="match status" value="1"/>
</dbReference>
<dbReference type="InterPro" id="IPR002601">
    <property type="entry name" value="C6_domain"/>
</dbReference>
<gene>
    <name evidence="1" type="primary">Acey_s0005.g2387</name>
    <name evidence="1" type="ORF">Y032_0005g2387</name>
</gene>
<dbReference type="STRING" id="53326.A0A016VTC5"/>
<dbReference type="OrthoDB" id="5834609at2759"/>
<keyword evidence="2" id="KW-1185">Reference proteome</keyword>
<organism evidence="1 2">
    <name type="scientific">Ancylostoma ceylanicum</name>
    <dbReference type="NCBI Taxonomy" id="53326"/>
    <lineage>
        <taxon>Eukaryota</taxon>
        <taxon>Metazoa</taxon>
        <taxon>Ecdysozoa</taxon>
        <taxon>Nematoda</taxon>
        <taxon>Chromadorea</taxon>
        <taxon>Rhabditida</taxon>
        <taxon>Rhabditina</taxon>
        <taxon>Rhabditomorpha</taxon>
        <taxon>Strongyloidea</taxon>
        <taxon>Ancylostomatidae</taxon>
        <taxon>Ancylostomatinae</taxon>
        <taxon>Ancylostoma</taxon>
    </lineage>
</organism>
<evidence type="ECO:0000313" key="1">
    <source>
        <dbReference type="EMBL" id="EYC30003.1"/>
    </source>
</evidence>
<dbReference type="EMBL" id="JARK01001341">
    <property type="protein sequence ID" value="EYC30003.1"/>
    <property type="molecule type" value="Genomic_DNA"/>
</dbReference>
<evidence type="ECO:0000313" key="2">
    <source>
        <dbReference type="Proteomes" id="UP000024635"/>
    </source>
</evidence>
<protein>
    <submittedName>
        <fullName evidence="1">Uncharacterized protein</fullName>
    </submittedName>
</protein>
<dbReference type="Proteomes" id="UP000024635">
    <property type="component" value="Unassembled WGS sequence"/>
</dbReference>
<accession>A0A016VTC5</accession>
<dbReference type="AlphaFoldDB" id="A0A016VTC5"/>
<reference evidence="2" key="1">
    <citation type="journal article" date="2015" name="Nat. Genet.">
        <title>The genome and transcriptome of the zoonotic hookworm Ancylostoma ceylanicum identify infection-specific gene families.</title>
        <authorList>
            <person name="Schwarz E.M."/>
            <person name="Hu Y."/>
            <person name="Antoshechkin I."/>
            <person name="Miller M.M."/>
            <person name="Sternberg P.W."/>
            <person name="Aroian R.V."/>
        </authorList>
    </citation>
    <scope>NUCLEOTIDE SEQUENCE</scope>
    <source>
        <strain evidence="2">HY135</strain>
    </source>
</reference>
<dbReference type="PANTHER" id="PTHR21629">
    <property type="entry name" value="C6 DOMAIN-CONTAINING PROTEIN"/>
    <property type="match status" value="1"/>
</dbReference>
<proteinExistence type="predicted"/>
<dbReference type="PANTHER" id="PTHR21629:SF4">
    <property type="entry name" value="PROTEIN CBG13119"/>
    <property type="match status" value="1"/>
</dbReference>
<comment type="caution">
    <text evidence="1">The sequence shown here is derived from an EMBL/GenBank/DDBJ whole genome shotgun (WGS) entry which is preliminary data.</text>
</comment>
<sequence>MVATVFDGDNRSESDGGTCVKMDIIPQVLLCLNAIRLAAGCAATSPGTSTPRLTTTTAATTTTTAPNACKTCTTAQVSFDKANGDPMSIDASFRVEAPDPVTGCLRLTSICAAQLGFFGFMEFNINQGGPQENLDVVQVVEALLECRNGAWYYRDIPVQVTSVQCIQVPP</sequence>